<dbReference type="PANTHER" id="PTHR21040:SF8">
    <property type="entry name" value="BCDNA.GH04120"/>
    <property type="match status" value="1"/>
</dbReference>
<dbReference type="Pfam" id="PF00728">
    <property type="entry name" value="Glyco_hydro_20"/>
    <property type="match status" value="1"/>
</dbReference>
<organism evidence="6 7">
    <name type="scientific">Paenibacillus alba</name>
    <dbReference type="NCBI Taxonomy" id="1197127"/>
    <lineage>
        <taxon>Bacteria</taxon>
        <taxon>Bacillati</taxon>
        <taxon>Bacillota</taxon>
        <taxon>Bacilli</taxon>
        <taxon>Bacillales</taxon>
        <taxon>Paenibacillaceae</taxon>
        <taxon>Paenibacillus</taxon>
    </lineage>
</organism>
<evidence type="ECO:0000259" key="5">
    <source>
        <dbReference type="Pfam" id="PF02838"/>
    </source>
</evidence>
<keyword evidence="2" id="KW-0378">Hydrolase</keyword>
<evidence type="ECO:0000256" key="1">
    <source>
        <dbReference type="ARBA" id="ARBA00006285"/>
    </source>
</evidence>
<dbReference type="Gene3D" id="3.20.20.80">
    <property type="entry name" value="Glycosidases"/>
    <property type="match status" value="1"/>
</dbReference>
<accession>A0ABU6G424</accession>
<comment type="caution">
    <text evidence="6">The sequence shown here is derived from an EMBL/GenBank/DDBJ whole genome shotgun (WGS) entry which is preliminary data.</text>
</comment>
<evidence type="ECO:0000256" key="2">
    <source>
        <dbReference type="ARBA" id="ARBA00022801"/>
    </source>
</evidence>
<evidence type="ECO:0000259" key="4">
    <source>
        <dbReference type="Pfam" id="PF00728"/>
    </source>
</evidence>
<dbReference type="InterPro" id="IPR017853">
    <property type="entry name" value="GH"/>
</dbReference>
<keyword evidence="3" id="KW-0326">Glycosidase</keyword>
<dbReference type="InterPro" id="IPR015883">
    <property type="entry name" value="Glyco_hydro_20_cat"/>
</dbReference>
<dbReference type="EMBL" id="JARLKY010000042">
    <property type="protein sequence ID" value="MEC0228922.1"/>
    <property type="molecule type" value="Genomic_DNA"/>
</dbReference>
<name>A0ABU6G424_9BACL</name>
<dbReference type="InterPro" id="IPR015882">
    <property type="entry name" value="HEX_bac_N"/>
</dbReference>
<evidence type="ECO:0000313" key="7">
    <source>
        <dbReference type="Proteomes" id="UP001338137"/>
    </source>
</evidence>
<feature type="domain" description="Glycoside hydrolase family 20 catalytic" evidence="4">
    <location>
        <begin position="194"/>
        <end position="367"/>
    </location>
</feature>
<reference evidence="6 7" key="1">
    <citation type="submission" date="2023-03" db="EMBL/GenBank/DDBJ databases">
        <title>Bacillus Genome Sequencing.</title>
        <authorList>
            <person name="Dunlap C."/>
        </authorList>
    </citation>
    <scope>NUCLEOTIDE SEQUENCE [LARGE SCALE GENOMIC DNA]</scope>
    <source>
        <strain evidence="6 7">BD-533</strain>
    </source>
</reference>
<dbReference type="PANTHER" id="PTHR21040">
    <property type="entry name" value="BCDNA.GH04120"/>
    <property type="match status" value="1"/>
</dbReference>
<keyword evidence="7" id="KW-1185">Reference proteome</keyword>
<evidence type="ECO:0000256" key="3">
    <source>
        <dbReference type="ARBA" id="ARBA00023295"/>
    </source>
</evidence>
<proteinExistence type="inferred from homology"/>
<protein>
    <submittedName>
        <fullName evidence="6">Family 20 glycosylhydrolase</fullName>
    </submittedName>
</protein>
<dbReference type="SUPFAM" id="SSF51445">
    <property type="entry name" value="(Trans)glycosidases"/>
    <property type="match status" value="1"/>
</dbReference>
<dbReference type="InterPro" id="IPR038901">
    <property type="entry name" value="HEXDC-like"/>
</dbReference>
<gene>
    <name evidence="6" type="ORF">P4I72_17475</name>
</gene>
<comment type="similarity">
    <text evidence="1">Belongs to the glycosyl hydrolase 20 family.</text>
</comment>
<dbReference type="Gene3D" id="3.30.379.10">
    <property type="entry name" value="Chitobiase/beta-hexosaminidase domain 2-like"/>
    <property type="match status" value="1"/>
</dbReference>
<dbReference type="Proteomes" id="UP001338137">
    <property type="component" value="Unassembled WGS sequence"/>
</dbReference>
<dbReference type="RefSeq" id="WP_326073077.1">
    <property type="nucleotide sequence ID" value="NZ_JARLKY010000042.1"/>
</dbReference>
<dbReference type="SUPFAM" id="SSF55545">
    <property type="entry name" value="beta-N-acetylhexosaminidase-like domain"/>
    <property type="match status" value="1"/>
</dbReference>
<evidence type="ECO:0000313" key="6">
    <source>
        <dbReference type="EMBL" id="MEC0228922.1"/>
    </source>
</evidence>
<dbReference type="Pfam" id="PF02838">
    <property type="entry name" value="Glyco_hydro_20b"/>
    <property type="match status" value="1"/>
</dbReference>
<dbReference type="InterPro" id="IPR029018">
    <property type="entry name" value="Hex-like_dom2"/>
</dbReference>
<sequence>MSKADKRPFFPEVKQVQQNSGAWIIPEQGLVIYAGANAMQAAKFMKEALEESYRWDIQLVEDECERILLSCSGVDKQQHQLLDVPQEAEGYACSVNEQGMLIQANAYRGFLYGWFAMEQWLKAMSEEKEGELTLPYVTCRDWPDVAVRGHHFDFKGSVPLMFYVKETIQRLARLKINTLLIEYEDQFPYANLPHVHKKNGYTSAEIRDMLDCAELYGMEVIPFIQSLGHVDYMLKHQEYAHLCEAGLTFQLCPCHPGSLELVKKMIDEIVAWHPASRYIHIGADEAMALGRCERCQGWLRGTASSRGIESFSKVDLFLDYVSQVAEYVVSKGKKPMLWDDMFHSEKCVYRLKELPEGTAICSWSYYDNGRSNWVWWAGSYYSSKQWLEKDPGAIPKLNWLEDLPDLEQDKIRAYWDAGEYPLYGTNNIPWIREYQELGVEVFGASCARGADHSNQWFANQNERIENVLFWAKYAKGSGLAGVISSAWTRFYSLSPSIEPWETGWLPQAAHACCTWQTSTSRNDFEALWTYLYAEGNPNLLKAIHRMEQGVNSHKSHYYFAAQQLLHQCEMKNPQMQRYVAFLKSAAKFSELVILLDIALREVEWVMYDLTNQPLGSDVIIQRGMNTLDGLLADVGKWEQHALEICSDWMLSSEAEEMVMSKLHPFKMRAQVLKKHRSAQLQMEAETLEMR</sequence>
<feature type="domain" description="Beta-hexosaminidase bacterial type N-terminal" evidence="5">
    <location>
        <begin position="10"/>
        <end position="142"/>
    </location>
</feature>